<reference evidence="2 3" key="1">
    <citation type="submission" date="2014-07" db="EMBL/GenBank/DDBJ databases">
        <authorList>
            <person name="McCorrison J."/>
            <person name="Sanka R."/>
            <person name="Torralba M."/>
            <person name="Gillis M."/>
            <person name="Haft D.H."/>
            <person name="Methe B."/>
            <person name="Sutton G."/>
            <person name="Nelson K.E."/>
        </authorList>
    </citation>
    <scope>NUCLEOTIDE SEQUENCE [LARGE SCALE GENOMIC DNA]</scope>
    <source>
        <strain evidence="2 3">DNF00882</strain>
    </source>
</reference>
<organism evidence="2 3">
    <name type="scientific">Prevotella disiens DNF00882</name>
    <dbReference type="NCBI Taxonomy" id="1401075"/>
    <lineage>
        <taxon>Bacteria</taxon>
        <taxon>Pseudomonadati</taxon>
        <taxon>Bacteroidota</taxon>
        <taxon>Bacteroidia</taxon>
        <taxon>Bacteroidales</taxon>
        <taxon>Prevotellaceae</taxon>
        <taxon>Prevotella</taxon>
    </lineage>
</organism>
<evidence type="ECO:0008006" key="4">
    <source>
        <dbReference type="Google" id="ProtNLM"/>
    </source>
</evidence>
<evidence type="ECO:0000313" key="2">
    <source>
        <dbReference type="EMBL" id="KGF48493.1"/>
    </source>
</evidence>
<dbReference type="RefSeq" id="WP_004357107.1">
    <property type="nucleotide sequence ID" value="NZ_JRNR01000093.1"/>
</dbReference>
<proteinExistence type="predicted"/>
<evidence type="ECO:0000313" key="3">
    <source>
        <dbReference type="Proteomes" id="UP000029538"/>
    </source>
</evidence>
<evidence type="ECO:0000256" key="1">
    <source>
        <dbReference type="SAM" id="SignalP"/>
    </source>
</evidence>
<gene>
    <name evidence="2" type="ORF">HMPREF0654_09045</name>
</gene>
<dbReference type="InterPro" id="IPR012334">
    <property type="entry name" value="Pectin_lyas_fold"/>
</dbReference>
<feature type="chain" id="PRO_5001917243" description="Right handed beta helix domain-containing protein" evidence="1">
    <location>
        <begin position="23"/>
        <end position="562"/>
    </location>
</feature>
<dbReference type="PANTHER" id="PTHR11319:SF35">
    <property type="entry name" value="OUTER MEMBRANE PROTEIN PMPC-RELATED"/>
    <property type="match status" value="1"/>
</dbReference>
<dbReference type="Gene3D" id="2.160.20.10">
    <property type="entry name" value="Single-stranded right-handed beta-helix, Pectin lyase-like"/>
    <property type="match status" value="1"/>
</dbReference>
<comment type="caution">
    <text evidence="2">The sequence shown here is derived from an EMBL/GenBank/DDBJ whole genome shotgun (WGS) entry which is preliminary data.</text>
</comment>
<dbReference type="Proteomes" id="UP000029538">
    <property type="component" value="Unassembled WGS sequence"/>
</dbReference>
<accession>A0A096AN25</accession>
<dbReference type="PANTHER" id="PTHR11319">
    <property type="entry name" value="G PROTEIN-COUPLED RECEPTOR-RELATED"/>
    <property type="match status" value="1"/>
</dbReference>
<dbReference type="AlphaFoldDB" id="A0A096AN25"/>
<protein>
    <recommendedName>
        <fullName evidence="4">Right handed beta helix domain-containing protein</fullName>
    </recommendedName>
</protein>
<keyword evidence="1" id="KW-0732">Signal</keyword>
<dbReference type="InterPro" id="IPR011050">
    <property type="entry name" value="Pectin_lyase_fold/virulence"/>
</dbReference>
<dbReference type="EMBL" id="JRNR01000093">
    <property type="protein sequence ID" value="KGF48493.1"/>
    <property type="molecule type" value="Genomic_DNA"/>
</dbReference>
<sequence length="562" mass="61036">MKRNHILTIGLSLFFTATQLQAKVYHVKINGTGDGSSWETACGTLDDAIDKAAIGDEIWIAAGTYKPTKLIKNRAKNSRHFLLKDGVSFYGGFEGTETDKAQRKMKDSGKAWEYVNETILSGDDDGVEDKWVRTETPENPFIYGWEVEKNVVLGTEGNANHLLFNKVELTAPVTIDGLTLKGANAMDYKSICAGGAIYALGNVTITTCQFIENSCYFKADGDRYANGSAIYLVGKGNAQIKDCYFYRTYAHAPSSQAKGGAVYAENVNISNCDFTECVSLDFGGALFNVKGNVNNCTFKDCYARQGGAVVSDGIMRNNKIYTCRGVFGGGIYNSGVAINNIVANCFADYTLLGEDKGGQGGGVYNVGTFVGGLVYNCTSFLGGGIFNEGGKIINCTVQNNSLRKGTDNENIAFKDGKEDPTKVINTLGNGIDIKANFVKPTEFKGCTLDEKLMKEVFEADWNLKNKSEFIDKGEAITIENYDKDVLGNKRVMGKGIDFGAIESNPKTAGITQNVNNVANAQTNYYTINGQYIGNKRPSQAGIYIAKTTNNQQTIKVCKVIVR</sequence>
<name>A0A096AN25_9BACT</name>
<dbReference type="SUPFAM" id="SSF51126">
    <property type="entry name" value="Pectin lyase-like"/>
    <property type="match status" value="1"/>
</dbReference>
<feature type="signal peptide" evidence="1">
    <location>
        <begin position="1"/>
        <end position="22"/>
    </location>
</feature>